<proteinExistence type="predicted"/>
<name>A0A2U1MNW0_ARTAN</name>
<sequence length="415" mass="47995">MAGGKKRKLADDGMADYGTTDKEFDSDNEFDSEEVMRNADLHPGGGSDNEFDSEEVMRNADLHPGGGSDNEFDSEELMRMADLHLPGGGSDKIVNFQKFQRMNKICNKEKEENRGSQYGLDFWMHIFSVGTTRLNGLHFEHNCWNFSNLQDALEEGGVLHVDNYVYLFSSVEESFPCCHHRKRRRPHHRKRRRLVNLIPVVVAVVSPFPPTHKIGMYSMNGYKKIVDMKTLGMHWDPYIPIKNRSHFHTGSSSWKHERQIFVLSCADRTTSLECVKRFNKRVLLEDCIPYFDDPLKKQTCVDIIYPSEPEPVVCKFDLEMDDLEEFTIKLIEAEELSEHHKDGFKEYVSVKVREIQRANDEVRLQLSREEVAAVEFKNMRLYKFYPVPTSETPVAHQWKMSRSINGYDGGAHGIF</sequence>
<dbReference type="STRING" id="35608.A0A2U1MNW0"/>
<organism evidence="2 3">
    <name type="scientific">Artemisia annua</name>
    <name type="common">Sweet wormwood</name>
    <dbReference type="NCBI Taxonomy" id="35608"/>
    <lineage>
        <taxon>Eukaryota</taxon>
        <taxon>Viridiplantae</taxon>
        <taxon>Streptophyta</taxon>
        <taxon>Embryophyta</taxon>
        <taxon>Tracheophyta</taxon>
        <taxon>Spermatophyta</taxon>
        <taxon>Magnoliopsida</taxon>
        <taxon>eudicotyledons</taxon>
        <taxon>Gunneridae</taxon>
        <taxon>Pentapetalae</taxon>
        <taxon>asterids</taxon>
        <taxon>campanulids</taxon>
        <taxon>Asterales</taxon>
        <taxon>Asteraceae</taxon>
        <taxon>Asteroideae</taxon>
        <taxon>Anthemideae</taxon>
        <taxon>Artemisiinae</taxon>
        <taxon>Artemisia</taxon>
    </lineage>
</organism>
<dbReference type="GO" id="GO:1900034">
    <property type="term" value="P:regulation of cellular response to heat"/>
    <property type="evidence" value="ECO:0007669"/>
    <property type="project" value="InterPro"/>
</dbReference>
<keyword evidence="3" id="KW-1185">Reference proteome</keyword>
<protein>
    <submittedName>
        <fullName evidence="2">Uncharacterized protein</fullName>
    </submittedName>
</protein>
<dbReference type="PANTHER" id="PTHR33704:SF1">
    <property type="entry name" value="PROTEIN HEAT INTOLERANT 4-RELATED"/>
    <property type="match status" value="1"/>
</dbReference>
<evidence type="ECO:0000256" key="1">
    <source>
        <dbReference type="SAM" id="MobiDB-lite"/>
    </source>
</evidence>
<accession>A0A2U1MNW0</accession>
<dbReference type="InterPro" id="IPR039313">
    <property type="entry name" value="HIT4"/>
</dbReference>
<dbReference type="Proteomes" id="UP000245207">
    <property type="component" value="Unassembled WGS sequence"/>
</dbReference>
<dbReference type="AlphaFoldDB" id="A0A2U1MNW0"/>
<evidence type="ECO:0000313" key="3">
    <source>
        <dbReference type="Proteomes" id="UP000245207"/>
    </source>
</evidence>
<dbReference type="OrthoDB" id="20554at2759"/>
<feature type="region of interest" description="Disordered" evidence="1">
    <location>
        <begin position="1"/>
        <end position="52"/>
    </location>
</feature>
<gene>
    <name evidence="2" type="ORF">CTI12_AA359140</name>
</gene>
<reference evidence="2 3" key="1">
    <citation type="journal article" date="2018" name="Mol. Plant">
        <title>The genome of Artemisia annua provides insight into the evolution of Asteraceae family and artemisinin biosynthesis.</title>
        <authorList>
            <person name="Shen Q."/>
            <person name="Zhang L."/>
            <person name="Liao Z."/>
            <person name="Wang S."/>
            <person name="Yan T."/>
            <person name="Shi P."/>
            <person name="Liu M."/>
            <person name="Fu X."/>
            <person name="Pan Q."/>
            <person name="Wang Y."/>
            <person name="Lv Z."/>
            <person name="Lu X."/>
            <person name="Zhang F."/>
            <person name="Jiang W."/>
            <person name="Ma Y."/>
            <person name="Chen M."/>
            <person name="Hao X."/>
            <person name="Li L."/>
            <person name="Tang Y."/>
            <person name="Lv G."/>
            <person name="Zhou Y."/>
            <person name="Sun X."/>
            <person name="Brodelius P.E."/>
            <person name="Rose J.K.C."/>
            <person name="Tang K."/>
        </authorList>
    </citation>
    <scope>NUCLEOTIDE SEQUENCE [LARGE SCALE GENOMIC DNA]</scope>
    <source>
        <strain evidence="3">cv. Huhao1</strain>
        <tissue evidence="2">Leaf</tissue>
    </source>
</reference>
<comment type="caution">
    <text evidence="2">The sequence shown here is derived from an EMBL/GenBank/DDBJ whole genome shotgun (WGS) entry which is preliminary data.</text>
</comment>
<evidence type="ECO:0000313" key="2">
    <source>
        <dbReference type="EMBL" id="PWA62953.1"/>
    </source>
</evidence>
<dbReference type="PANTHER" id="PTHR33704">
    <property type="entry name" value="PROTEIN HEAT INTOLERANT 4-RELATED"/>
    <property type="match status" value="1"/>
</dbReference>
<dbReference type="EMBL" id="PKPP01004739">
    <property type="protein sequence ID" value="PWA62953.1"/>
    <property type="molecule type" value="Genomic_DNA"/>
</dbReference>